<proteinExistence type="predicted"/>
<reference evidence="1" key="1">
    <citation type="submission" date="2014-09" db="EMBL/GenBank/DDBJ databases">
        <authorList>
            <person name="Magalhaes I.L.F."/>
            <person name="Oliveira U."/>
            <person name="Santos F.R."/>
            <person name="Vidigal T.H.D.A."/>
            <person name="Brescovit A.D."/>
            <person name="Santos A.J."/>
        </authorList>
    </citation>
    <scope>NUCLEOTIDE SEQUENCE</scope>
    <source>
        <tissue evidence="1">Shoot tissue taken approximately 20 cm above the soil surface</tissue>
    </source>
</reference>
<dbReference type="AlphaFoldDB" id="A0A0A8YP03"/>
<accession>A0A0A8YP03</accession>
<reference evidence="1" key="2">
    <citation type="journal article" date="2015" name="Data Brief">
        <title>Shoot transcriptome of the giant reed, Arundo donax.</title>
        <authorList>
            <person name="Barrero R.A."/>
            <person name="Guerrero F.D."/>
            <person name="Moolhuijzen P."/>
            <person name="Goolsby J.A."/>
            <person name="Tidwell J."/>
            <person name="Bellgard S.E."/>
            <person name="Bellgard M.I."/>
        </authorList>
    </citation>
    <scope>NUCLEOTIDE SEQUENCE</scope>
    <source>
        <tissue evidence="1">Shoot tissue taken approximately 20 cm above the soil surface</tissue>
    </source>
</reference>
<name>A0A0A8YP03_ARUDO</name>
<evidence type="ECO:0000313" key="1">
    <source>
        <dbReference type="EMBL" id="JAD24532.1"/>
    </source>
</evidence>
<protein>
    <submittedName>
        <fullName evidence="1">Uncharacterized protein</fullName>
    </submittedName>
</protein>
<dbReference type="EMBL" id="GBRH01273363">
    <property type="protein sequence ID" value="JAD24532.1"/>
    <property type="molecule type" value="Transcribed_RNA"/>
</dbReference>
<sequence length="24" mass="2910">MTYKVSPLHNRKISKVFSDNYRII</sequence>
<organism evidence="1">
    <name type="scientific">Arundo donax</name>
    <name type="common">Giant reed</name>
    <name type="synonym">Donax arundinaceus</name>
    <dbReference type="NCBI Taxonomy" id="35708"/>
    <lineage>
        <taxon>Eukaryota</taxon>
        <taxon>Viridiplantae</taxon>
        <taxon>Streptophyta</taxon>
        <taxon>Embryophyta</taxon>
        <taxon>Tracheophyta</taxon>
        <taxon>Spermatophyta</taxon>
        <taxon>Magnoliopsida</taxon>
        <taxon>Liliopsida</taxon>
        <taxon>Poales</taxon>
        <taxon>Poaceae</taxon>
        <taxon>PACMAD clade</taxon>
        <taxon>Arundinoideae</taxon>
        <taxon>Arundineae</taxon>
        <taxon>Arundo</taxon>
    </lineage>
</organism>